<feature type="transmembrane region" description="Helical" evidence="3">
    <location>
        <begin position="81"/>
        <end position="104"/>
    </location>
</feature>
<dbReference type="GO" id="GO:0030246">
    <property type="term" value="F:carbohydrate binding"/>
    <property type="evidence" value="ECO:0007669"/>
    <property type="project" value="UniProtKB-KW"/>
</dbReference>
<comment type="subcellular location">
    <subcellularLocation>
        <location evidence="1">Membrane</location>
        <topology evidence="1">Single-pass membrane protein</topology>
    </subcellularLocation>
</comment>
<sequence length="275" mass="31187">MQGEERYMTLNVELKKRNSIQTSQLKCQGSQPSTLQFCGHVDCFPILASGNNAMVNTRVQTALQDTDFSSDCSAVLHRYKIFLGLSGTVSGILALTLITLTLLVSQEVLLRCQKGNNSNFTQHDDIRNLKAKSDARGNISNKDAGRCVSGATNNKAMCPSEWLKYQEKCYWFSNEMKSWNDSYGYCLGRKSHLLIIQDQLEMAFIQKTLKQSNYVWIGLNFTSLKKTWTWVDDSPLDPKIFFIKGPAEENSCAALKENRIYSETCSSVFKWICQY</sequence>
<evidence type="ECO:0000313" key="5">
    <source>
        <dbReference type="Proteomes" id="UP000694856"/>
    </source>
</evidence>
<dbReference type="Proteomes" id="UP000694856">
    <property type="component" value="Chromosome 34"/>
</dbReference>
<dbReference type="InterPro" id="IPR033992">
    <property type="entry name" value="NKR-like_CTLD"/>
</dbReference>
<keyword evidence="3" id="KW-0812">Transmembrane</keyword>
<proteinExistence type="predicted"/>
<dbReference type="InterPro" id="IPR051379">
    <property type="entry name" value="C-type_Lectin_Receptor_IMM"/>
</dbReference>
<dbReference type="CDD" id="cd03593">
    <property type="entry name" value="CLECT_NK_receptors_like"/>
    <property type="match status" value="1"/>
</dbReference>
<dbReference type="GO" id="GO:0005886">
    <property type="term" value="C:plasma membrane"/>
    <property type="evidence" value="ECO:0007669"/>
    <property type="project" value="TreeGrafter"/>
</dbReference>
<dbReference type="SMART" id="SM00034">
    <property type="entry name" value="CLECT"/>
    <property type="match status" value="1"/>
</dbReference>
<evidence type="ECO:0000256" key="3">
    <source>
        <dbReference type="SAM" id="Phobius"/>
    </source>
</evidence>
<dbReference type="RefSeq" id="XP_032329018.1">
    <property type="nucleotide sequence ID" value="XM_032473127.1"/>
</dbReference>
<dbReference type="PANTHER" id="PTHR46746:SF7">
    <property type="entry name" value="KILLER CELL LECTIN-LIKE RECEPTOR SUBFAMILY F MEMBER 1"/>
    <property type="match status" value="1"/>
</dbReference>
<dbReference type="PROSITE" id="PS50041">
    <property type="entry name" value="C_TYPE_LECTIN_2"/>
    <property type="match status" value="1"/>
</dbReference>
<evidence type="ECO:0000313" key="6">
    <source>
        <dbReference type="RefSeq" id="XP_032329018.1"/>
    </source>
</evidence>
<keyword evidence="3" id="KW-1133">Transmembrane helix</keyword>
<accession>A0A8B8SFL9</accession>
<dbReference type="GeneID" id="102523550"/>
<dbReference type="Pfam" id="PF00059">
    <property type="entry name" value="Lectin_C"/>
    <property type="match status" value="1"/>
</dbReference>
<reference evidence="6" key="1">
    <citation type="submission" date="2025-08" db="UniProtKB">
        <authorList>
            <consortium name="RefSeq"/>
        </authorList>
    </citation>
    <scope>IDENTIFICATION</scope>
    <source>
        <tissue evidence="6">Ear skin</tissue>
    </source>
</reference>
<dbReference type="CTD" id="51348"/>
<evidence type="ECO:0000259" key="4">
    <source>
        <dbReference type="PROSITE" id="PS50041"/>
    </source>
</evidence>
<evidence type="ECO:0000256" key="2">
    <source>
        <dbReference type="ARBA" id="ARBA00022734"/>
    </source>
</evidence>
<dbReference type="InterPro" id="IPR016186">
    <property type="entry name" value="C-type_lectin-like/link_sf"/>
</dbReference>
<evidence type="ECO:0000256" key="1">
    <source>
        <dbReference type="ARBA" id="ARBA00004167"/>
    </source>
</evidence>
<keyword evidence="5" id="KW-1185">Reference proteome</keyword>
<protein>
    <submittedName>
        <fullName evidence="6">Killer cell lectin-like receptor subfamily F member 1 isoform X1</fullName>
    </submittedName>
</protein>
<dbReference type="InterPro" id="IPR001304">
    <property type="entry name" value="C-type_lectin-like"/>
</dbReference>
<dbReference type="InterPro" id="IPR016187">
    <property type="entry name" value="CTDL_fold"/>
</dbReference>
<dbReference type="PANTHER" id="PTHR46746">
    <property type="entry name" value="KILLER CELL LECTIN-LIKE RECEPTOR SUBFAMILY F MEMBER 2"/>
    <property type="match status" value="1"/>
</dbReference>
<feature type="domain" description="C-type lectin" evidence="4">
    <location>
        <begin position="165"/>
        <end position="274"/>
    </location>
</feature>
<dbReference type="AlphaFoldDB" id="A0A8B8SFL9"/>
<dbReference type="Gene3D" id="3.10.100.10">
    <property type="entry name" value="Mannose-Binding Protein A, subunit A"/>
    <property type="match status" value="1"/>
</dbReference>
<gene>
    <name evidence="6" type="primary">KLRF1</name>
</gene>
<organism evidence="5 6">
    <name type="scientific">Camelus ferus</name>
    <name type="common">Wild bactrian camel</name>
    <name type="synonym">Camelus bactrianus ferus</name>
    <dbReference type="NCBI Taxonomy" id="419612"/>
    <lineage>
        <taxon>Eukaryota</taxon>
        <taxon>Metazoa</taxon>
        <taxon>Chordata</taxon>
        <taxon>Craniata</taxon>
        <taxon>Vertebrata</taxon>
        <taxon>Euteleostomi</taxon>
        <taxon>Mammalia</taxon>
        <taxon>Eutheria</taxon>
        <taxon>Laurasiatheria</taxon>
        <taxon>Artiodactyla</taxon>
        <taxon>Tylopoda</taxon>
        <taxon>Camelidae</taxon>
        <taxon>Camelus</taxon>
    </lineage>
</organism>
<name>A0A8B8SFL9_CAMFR</name>
<keyword evidence="2" id="KW-0430">Lectin</keyword>
<keyword evidence="3" id="KW-0472">Membrane</keyword>
<dbReference type="SUPFAM" id="SSF56436">
    <property type="entry name" value="C-type lectin-like"/>
    <property type="match status" value="1"/>
</dbReference>